<dbReference type="AlphaFoldDB" id="A0A7X1NYQ3"/>
<sequence>MSEQPRVAWWVVDALEGRLARVELEDGQFVDLPLASLPRGVREGDVLRMEEQDGDFTLEIDHEETARRRGEAQAQLDALNRPTSGREIDL</sequence>
<proteinExistence type="predicted"/>
<feature type="region of interest" description="Disordered" evidence="1">
    <location>
        <begin position="64"/>
        <end position="90"/>
    </location>
</feature>
<gene>
    <name evidence="2" type="ORF">F8S09_16410</name>
</gene>
<reference evidence="2 3" key="1">
    <citation type="submission" date="2019-10" db="EMBL/GenBank/DDBJ databases">
        <title>Deinococcus sp. isolated from soil.</title>
        <authorList>
            <person name="Li Y."/>
            <person name="Wang J."/>
        </authorList>
    </citation>
    <scope>NUCLEOTIDE SEQUENCE [LARGE SCALE GENOMIC DNA]</scope>
    <source>
        <strain evidence="2 3">SDU3-2</strain>
    </source>
</reference>
<accession>A0A7X1NYQ3</accession>
<evidence type="ECO:0000313" key="3">
    <source>
        <dbReference type="Proteomes" id="UP000484842"/>
    </source>
</evidence>
<dbReference type="Pfam" id="PF11213">
    <property type="entry name" value="DUF3006"/>
    <property type="match status" value="1"/>
</dbReference>
<comment type="caution">
    <text evidence="2">The sequence shown here is derived from an EMBL/GenBank/DDBJ whole genome shotgun (WGS) entry which is preliminary data.</text>
</comment>
<dbReference type="Proteomes" id="UP000484842">
    <property type="component" value="Unassembled WGS sequence"/>
</dbReference>
<protein>
    <submittedName>
        <fullName evidence="2">DUF3006 domain-containing protein</fullName>
    </submittedName>
</protein>
<keyword evidence="3" id="KW-1185">Reference proteome</keyword>
<dbReference type="InterPro" id="IPR021377">
    <property type="entry name" value="DUF3006"/>
</dbReference>
<evidence type="ECO:0000313" key="2">
    <source>
        <dbReference type="EMBL" id="MPY68240.1"/>
    </source>
</evidence>
<organism evidence="2 3">
    <name type="scientific">Deinococcus terrestris</name>
    <dbReference type="NCBI Taxonomy" id="2651870"/>
    <lineage>
        <taxon>Bacteria</taxon>
        <taxon>Thermotogati</taxon>
        <taxon>Deinococcota</taxon>
        <taxon>Deinococci</taxon>
        <taxon>Deinococcales</taxon>
        <taxon>Deinococcaceae</taxon>
        <taxon>Deinococcus</taxon>
    </lineage>
</organism>
<dbReference type="EMBL" id="WBSL01000018">
    <property type="protein sequence ID" value="MPY68240.1"/>
    <property type="molecule type" value="Genomic_DNA"/>
</dbReference>
<name>A0A7X1NYQ3_9DEIO</name>
<dbReference type="RefSeq" id="WP_152872548.1">
    <property type="nucleotide sequence ID" value="NZ_WBSL01000018.1"/>
</dbReference>
<evidence type="ECO:0000256" key="1">
    <source>
        <dbReference type="SAM" id="MobiDB-lite"/>
    </source>
</evidence>